<gene>
    <name evidence="2" type="ORF">M153_468400081</name>
</gene>
<evidence type="ECO:0000313" key="3">
    <source>
        <dbReference type="Proteomes" id="UP000051530"/>
    </source>
</evidence>
<protein>
    <submittedName>
        <fullName evidence="2">Exocyst complex subunit Sec8</fullName>
    </submittedName>
</protein>
<keyword evidence="3" id="KW-1185">Reference proteome</keyword>
<feature type="domain" description="Exocyst complex component Sec8 N-terminal" evidence="1">
    <location>
        <begin position="8"/>
        <end position="142"/>
    </location>
</feature>
<dbReference type="VEuPathDB" id="MicrosporidiaDB:M153_468400081"/>
<accession>A0A0R0M0M3</accession>
<dbReference type="PROSITE" id="PS00018">
    <property type="entry name" value="EF_HAND_1"/>
    <property type="match status" value="1"/>
</dbReference>
<sequence>MTNESDTNAVLQELLVDWDDLTSKDYNPIQNAIKLNDADSQAAVKFRNFYHKVDSEMNQIIQNKQQGFNDTIRMYHEILFLYRKFDKTLESIEKRFYKIHDTLNIDIEQLENEQVELYEQEGVFSILNKIEHIFKEYSKFDEKLAEEDFDYCTETVIEILEINKLTNLTEINDSTSVNMSDQPMTSDFLDEIGAFKEMKHLISKKRVKLLQKMYQNLLDKIFTIQKIEDELNLYEKQYNYRKTLSNIVKINGLLGFDEFIFENLKLIFYQESNKIIKKSENVHIFFTKIVNMALKINRTINEMRNLLNLKDEESFYGKKFTKFKIFCEKGEENCKAVLKNEISRLIVEYTTKEDTQKVDFDKDKLVDLIDYETLFENKYRISETFKRKSQKTNFYGDYKLIKKPSLRYIFVLKDAIDREINYHKEIITKNHDLTFSVSNLQIENVDSSISNSDI</sequence>
<dbReference type="Proteomes" id="UP000051530">
    <property type="component" value="Unassembled WGS sequence"/>
</dbReference>
<evidence type="ECO:0000259" key="1">
    <source>
        <dbReference type="Pfam" id="PF04048"/>
    </source>
</evidence>
<dbReference type="EMBL" id="LGUB01000844">
    <property type="protein sequence ID" value="KRH92545.1"/>
    <property type="molecule type" value="Genomic_DNA"/>
</dbReference>
<reference evidence="2 3" key="1">
    <citation type="submission" date="2015-07" db="EMBL/GenBank/DDBJ databases">
        <title>The genome of Pseudoloma neurophilia, a relevant intracellular parasite of the zebrafish.</title>
        <authorList>
            <person name="Ndikumana S."/>
            <person name="Pelin A."/>
            <person name="Sanders J."/>
            <person name="Corradi N."/>
        </authorList>
    </citation>
    <scope>NUCLEOTIDE SEQUENCE [LARGE SCALE GENOMIC DNA]</scope>
    <source>
        <strain evidence="2 3">MK1</strain>
    </source>
</reference>
<dbReference type="GO" id="GO:0000145">
    <property type="term" value="C:exocyst"/>
    <property type="evidence" value="ECO:0007669"/>
    <property type="project" value="InterPro"/>
</dbReference>
<dbReference type="OrthoDB" id="2193852at2759"/>
<dbReference type="AlphaFoldDB" id="A0A0R0M0M3"/>
<proteinExistence type="predicted"/>
<comment type="caution">
    <text evidence="2">The sequence shown here is derived from an EMBL/GenBank/DDBJ whole genome shotgun (WGS) entry which is preliminary data.</text>
</comment>
<dbReference type="Pfam" id="PF04048">
    <property type="entry name" value="Sec8_N"/>
    <property type="match status" value="1"/>
</dbReference>
<dbReference type="InterPro" id="IPR007191">
    <property type="entry name" value="Sec8_exocyst_N"/>
</dbReference>
<dbReference type="GO" id="GO:0006904">
    <property type="term" value="P:vesicle docking involved in exocytosis"/>
    <property type="evidence" value="ECO:0007669"/>
    <property type="project" value="InterPro"/>
</dbReference>
<evidence type="ECO:0000313" key="2">
    <source>
        <dbReference type="EMBL" id="KRH92545.1"/>
    </source>
</evidence>
<dbReference type="InterPro" id="IPR018247">
    <property type="entry name" value="EF_Hand_1_Ca_BS"/>
</dbReference>
<organism evidence="2 3">
    <name type="scientific">Pseudoloma neurophilia</name>
    <dbReference type="NCBI Taxonomy" id="146866"/>
    <lineage>
        <taxon>Eukaryota</taxon>
        <taxon>Fungi</taxon>
        <taxon>Fungi incertae sedis</taxon>
        <taxon>Microsporidia</taxon>
        <taxon>Pseudoloma</taxon>
    </lineage>
</organism>
<name>A0A0R0M0M3_9MICR</name>
<feature type="non-terminal residue" evidence="2">
    <location>
        <position position="454"/>
    </location>
</feature>